<organism evidence="2 3">
    <name type="scientific">Dactylosporangium darangshiense</name>
    <dbReference type="NCBI Taxonomy" id="579108"/>
    <lineage>
        <taxon>Bacteria</taxon>
        <taxon>Bacillati</taxon>
        <taxon>Actinomycetota</taxon>
        <taxon>Actinomycetes</taxon>
        <taxon>Micromonosporales</taxon>
        <taxon>Micromonosporaceae</taxon>
        <taxon>Dactylosporangium</taxon>
    </lineage>
</organism>
<name>A0ABP8DI79_9ACTN</name>
<accession>A0ABP8DI79</accession>
<proteinExistence type="predicted"/>
<protein>
    <submittedName>
        <fullName evidence="2">Uncharacterized protein</fullName>
    </submittedName>
</protein>
<comment type="caution">
    <text evidence="2">The sequence shown here is derived from an EMBL/GenBank/DDBJ whole genome shotgun (WGS) entry which is preliminary data.</text>
</comment>
<dbReference type="Proteomes" id="UP001500620">
    <property type="component" value="Unassembled WGS sequence"/>
</dbReference>
<feature type="region of interest" description="Disordered" evidence="1">
    <location>
        <begin position="144"/>
        <end position="187"/>
    </location>
</feature>
<sequence length="249" mass="24438">MLLLAVGAATDRWLLPADSGAASNSGGPGAGGGVRLVDGVPVGYPATARGAGDAAARFETLLTAAGTLEHRQAIALAGRLCTADAAGLAEQLVPAVPRDAATIQQSTTVRVWAAHATDTTTLPVGVKVDVQTYVLVLLGTSADQGGAANPTAGSPSARTTTGTPAATTPGATLAPSPTGNPSTADGSGPTLAAGWLVHDATMQLTASGWRIAAITAPVPVPPGASDAAARRDGQLLAKVFGPDSWVPST</sequence>
<dbReference type="EMBL" id="BAABAT010000024">
    <property type="protein sequence ID" value="GAA4256440.1"/>
    <property type="molecule type" value="Genomic_DNA"/>
</dbReference>
<evidence type="ECO:0000256" key="1">
    <source>
        <dbReference type="SAM" id="MobiDB-lite"/>
    </source>
</evidence>
<evidence type="ECO:0000313" key="2">
    <source>
        <dbReference type="EMBL" id="GAA4256440.1"/>
    </source>
</evidence>
<feature type="compositionally biased region" description="Low complexity" evidence="1">
    <location>
        <begin position="150"/>
        <end position="179"/>
    </location>
</feature>
<keyword evidence="3" id="KW-1185">Reference proteome</keyword>
<evidence type="ECO:0000313" key="3">
    <source>
        <dbReference type="Proteomes" id="UP001500620"/>
    </source>
</evidence>
<gene>
    <name evidence="2" type="ORF">GCM10022255_069260</name>
</gene>
<reference evidence="3" key="1">
    <citation type="journal article" date="2019" name="Int. J. Syst. Evol. Microbiol.">
        <title>The Global Catalogue of Microorganisms (GCM) 10K type strain sequencing project: providing services to taxonomists for standard genome sequencing and annotation.</title>
        <authorList>
            <consortium name="The Broad Institute Genomics Platform"/>
            <consortium name="The Broad Institute Genome Sequencing Center for Infectious Disease"/>
            <person name="Wu L."/>
            <person name="Ma J."/>
        </authorList>
    </citation>
    <scope>NUCLEOTIDE SEQUENCE [LARGE SCALE GENOMIC DNA]</scope>
    <source>
        <strain evidence="3">JCM 17441</strain>
    </source>
</reference>